<dbReference type="InterPro" id="IPR036390">
    <property type="entry name" value="WH_DNA-bd_sf"/>
</dbReference>
<dbReference type="InterPro" id="IPR000835">
    <property type="entry name" value="HTH_MarR-typ"/>
</dbReference>
<name>A0A5C4JGA9_9ACTN</name>
<dbReference type="EMBL" id="VCKW01000029">
    <property type="protein sequence ID" value="TMR04744.1"/>
    <property type="molecule type" value="Genomic_DNA"/>
</dbReference>
<dbReference type="InterPro" id="IPR039422">
    <property type="entry name" value="MarR/SlyA-like"/>
</dbReference>
<gene>
    <name evidence="2" type="ORF">ETD83_08140</name>
</gene>
<evidence type="ECO:0000313" key="2">
    <source>
        <dbReference type="EMBL" id="TMR04744.1"/>
    </source>
</evidence>
<dbReference type="SUPFAM" id="SSF46785">
    <property type="entry name" value="Winged helix' DNA-binding domain"/>
    <property type="match status" value="1"/>
</dbReference>
<keyword evidence="3" id="KW-1185">Reference proteome</keyword>
<dbReference type="Proteomes" id="UP000309174">
    <property type="component" value="Unassembled WGS sequence"/>
</dbReference>
<protein>
    <submittedName>
        <fullName evidence="2">MarR family transcriptional regulator</fullName>
    </submittedName>
</protein>
<dbReference type="SMART" id="SM00347">
    <property type="entry name" value="HTH_MARR"/>
    <property type="match status" value="1"/>
</dbReference>
<dbReference type="Gene3D" id="1.10.10.10">
    <property type="entry name" value="Winged helix-like DNA-binding domain superfamily/Winged helix DNA-binding domain"/>
    <property type="match status" value="1"/>
</dbReference>
<proteinExistence type="predicted"/>
<dbReference type="PANTHER" id="PTHR33164:SF43">
    <property type="entry name" value="HTH-TYPE TRANSCRIPTIONAL REPRESSOR YETL"/>
    <property type="match status" value="1"/>
</dbReference>
<dbReference type="AlphaFoldDB" id="A0A5C4JGA9"/>
<feature type="domain" description="HTH marR-type" evidence="1">
    <location>
        <begin position="1"/>
        <end position="127"/>
    </location>
</feature>
<reference evidence="2 3" key="1">
    <citation type="submission" date="2019-05" db="EMBL/GenBank/DDBJ databases">
        <title>Draft genome sequence of Actinomadura sp. 14C53.</title>
        <authorList>
            <person name="Saricaoglu S."/>
            <person name="Isik K."/>
        </authorList>
    </citation>
    <scope>NUCLEOTIDE SEQUENCE [LARGE SCALE GENOMIC DNA]</scope>
    <source>
        <strain evidence="2 3">14C53</strain>
    </source>
</reference>
<dbReference type="GO" id="GO:0003700">
    <property type="term" value="F:DNA-binding transcription factor activity"/>
    <property type="evidence" value="ECO:0007669"/>
    <property type="project" value="InterPro"/>
</dbReference>
<dbReference type="OrthoDB" id="3830756at2"/>
<dbReference type="InterPro" id="IPR036388">
    <property type="entry name" value="WH-like_DNA-bd_sf"/>
</dbReference>
<dbReference type="PROSITE" id="PS50995">
    <property type="entry name" value="HTH_MARR_2"/>
    <property type="match status" value="1"/>
</dbReference>
<sequence length="146" mass="15902">MHAADYLARLWAQSREGAEPSISSPQFDCLLAIDRRAGLTINELAGALVAAPSSVSRLCDRLQAAGLVERETPDADRRRTTLVLTRHGRQLLHQVVHRRQRDLAALMNQMSATGRAALLRGLSDLQAILDDTSPNALIEGDGPMRA</sequence>
<comment type="caution">
    <text evidence="2">The sequence shown here is derived from an EMBL/GenBank/DDBJ whole genome shotgun (WGS) entry which is preliminary data.</text>
</comment>
<organism evidence="2 3">
    <name type="scientific">Actinomadura soli</name>
    <dbReference type="NCBI Taxonomy" id="2508997"/>
    <lineage>
        <taxon>Bacteria</taxon>
        <taxon>Bacillati</taxon>
        <taxon>Actinomycetota</taxon>
        <taxon>Actinomycetes</taxon>
        <taxon>Streptosporangiales</taxon>
        <taxon>Thermomonosporaceae</taxon>
        <taxon>Actinomadura</taxon>
    </lineage>
</organism>
<evidence type="ECO:0000313" key="3">
    <source>
        <dbReference type="Proteomes" id="UP000309174"/>
    </source>
</evidence>
<dbReference type="GO" id="GO:0006950">
    <property type="term" value="P:response to stress"/>
    <property type="evidence" value="ECO:0007669"/>
    <property type="project" value="TreeGrafter"/>
</dbReference>
<dbReference type="PANTHER" id="PTHR33164">
    <property type="entry name" value="TRANSCRIPTIONAL REGULATOR, MARR FAMILY"/>
    <property type="match status" value="1"/>
</dbReference>
<dbReference type="RefSeq" id="WP_138644451.1">
    <property type="nucleotide sequence ID" value="NZ_VCKW01000029.1"/>
</dbReference>
<evidence type="ECO:0000259" key="1">
    <source>
        <dbReference type="PROSITE" id="PS50995"/>
    </source>
</evidence>
<accession>A0A5C4JGA9</accession>
<dbReference type="PRINTS" id="PR00598">
    <property type="entry name" value="HTHMARR"/>
</dbReference>
<dbReference type="Pfam" id="PF12802">
    <property type="entry name" value="MarR_2"/>
    <property type="match status" value="1"/>
</dbReference>